<dbReference type="Gene3D" id="3.50.50.60">
    <property type="entry name" value="FAD/NAD(P)-binding domain"/>
    <property type="match status" value="2"/>
</dbReference>
<evidence type="ECO:0000259" key="14">
    <source>
        <dbReference type="Pfam" id="PF00732"/>
    </source>
</evidence>
<dbReference type="GO" id="GO:0016020">
    <property type="term" value="C:membrane"/>
    <property type="evidence" value="ECO:0007669"/>
    <property type="project" value="UniProtKB-SubCell"/>
</dbReference>
<comment type="subcellular location">
    <subcellularLocation>
        <location evidence="3">Membrane</location>
    </subcellularLocation>
</comment>
<dbReference type="Proteomes" id="UP000650833">
    <property type="component" value="Unassembled WGS sequence"/>
</dbReference>
<dbReference type="InterPro" id="IPR003953">
    <property type="entry name" value="FAD-dep_OxRdtase_2_FAD-bd"/>
</dbReference>
<dbReference type="GO" id="GO:0046577">
    <property type="term" value="F:long-chain-alcohol oxidase activity"/>
    <property type="evidence" value="ECO:0007669"/>
    <property type="project" value="UniProtKB-EC"/>
</dbReference>
<accession>A0A8H7RQ70</accession>
<feature type="active site" description="Proton acceptor" evidence="13">
    <location>
        <position position="632"/>
    </location>
</feature>
<evidence type="ECO:0000256" key="6">
    <source>
        <dbReference type="ARBA" id="ARBA00022630"/>
    </source>
</evidence>
<keyword evidence="9" id="KW-1133">Transmembrane helix</keyword>
<evidence type="ECO:0000256" key="13">
    <source>
        <dbReference type="PIRSR" id="PIRSR028937-1"/>
    </source>
</evidence>
<evidence type="ECO:0000256" key="3">
    <source>
        <dbReference type="ARBA" id="ARBA00004370"/>
    </source>
</evidence>
<comment type="function">
    <text evidence="2">Long-chain fatty alcohol oxidase involved in the omega-oxidation pathway of lipid degradation.</text>
</comment>
<organism evidence="17 18">
    <name type="scientific">Mucor plumbeus</name>
    <dbReference type="NCBI Taxonomy" id="97098"/>
    <lineage>
        <taxon>Eukaryota</taxon>
        <taxon>Fungi</taxon>
        <taxon>Fungi incertae sedis</taxon>
        <taxon>Mucoromycota</taxon>
        <taxon>Mucoromycotina</taxon>
        <taxon>Mucoromycetes</taxon>
        <taxon>Mucorales</taxon>
        <taxon>Mucorineae</taxon>
        <taxon>Mucoraceae</taxon>
        <taxon>Mucor</taxon>
    </lineage>
</organism>
<dbReference type="AlphaFoldDB" id="A0A8H7RQ70"/>
<dbReference type="InterPro" id="IPR012400">
    <property type="entry name" value="Long_Oxdase"/>
</dbReference>
<feature type="domain" description="Glucose-methanol-choline oxidoreductase C-terminal" evidence="16">
    <location>
        <begin position="554"/>
        <end position="684"/>
    </location>
</feature>
<keyword evidence="6" id="KW-0285">Flavoprotein</keyword>
<comment type="caution">
    <text evidence="17">The sequence shown here is derived from an EMBL/GenBank/DDBJ whole genome shotgun (WGS) entry which is preliminary data.</text>
</comment>
<sequence length="704" mass="77725">MFTVTFSESQKQTLEAIVDTFVAPLDANEEFNLIQSILNVPGSSSCFTKEQLSRFAKTSGSSIQVVDKIAKKIPYILSPKQLNELLLFINLLSYRPTSILLTGHWKHFNDLQRQERELVFIKWKKSSFTVFKQVYNAFMGLSLTEAYFSLDTPLYKGLHYAEIEGGYNYFKQQSDYEQTKHERLKMITAKDALNLGTETAFDVIIVGSGAGGGVVAAELAQSGFSVLVIEKGKYFHQDDMMPDNDQNSFLNMFENGGISPNSTGTVNLLSGSTFGGGTTINYLASLEPPDYVRKHWTEESGLPYFDSQQFQDDLDKAGIRIGVSSDNICHNIPNQKLMEGCRRLGYATRTVPQNTSGKPHHCGKCYTGCVSGIKNSTTNTWLKDAAAHGAKFLDCTRVNGILIKKGKAVGVACNIHNSQKIQKIFAKRVVVAGGALHTPSLLKRSGLTNPHIGQNLRLHLSAICVGIYDEQINSSQGSMLTTVCDTFENWEGTHHGFKIECFTQGLGMFSGMMPWHGAAKHKEFMLRYRNAVITFAMMRDKDSKCSVQYDLYGKIDVSFDLSKHDGNNLVAGIVEMAKIHVAAGARQFHVSQHSIDSFEFNANEESSIDNPRFLKWIQYVRNQGAPVPSSGHQMASCCMGNSPKTSAIKSTGETWDVGNLYVADSSLFPTALGINPMLTIEALAISVSRNIAISFKNAEVPAKI</sequence>
<evidence type="ECO:0000256" key="4">
    <source>
        <dbReference type="ARBA" id="ARBA00010790"/>
    </source>
</evidence>
<evidence type="ECO:0000259" key="15">
    <source>
        <dbReference type="Pfam" id="PF00890"/>
    </source>
</evidence>
<dbReference type="Pfam" id="PF00732">
    <property type="entry name" value="GMC_oxred_N"/>
    <property type="match status" value="1"/>
</dbReference>
<proteinExistence type="inferred from homology"/>
<dbReference type="EMBL" id="JAEPRC010000022">
    <property type="protein sequence ID" value="KAG2214650.1"/>
    <property type="molecule type" value="Genomic_DNA"/>
</dbReference>
<dbReference type="Pfam" id="PF00890">
    <property type="entry name" value="FAD_binding_2"/>
    <property type="match status" value="1"/>
</dbReference>
<keyword evidence="10 12" id="KW-0560">Oxidoreductase</keyword>
<evidence type="ECO:0000313" key="18">
    <source>
        <dbReference type="Proteomes" id="UP000650833"/>
    </source>
</evidence>
<dbReference type="GO" id="GO:0050660">
    <property type="term" value="F:flavin adenine dinucleotide binding"/>
    <property type="evidence" value="ECO:0007669"/>
    <property type="project" value="InterPro"/>
</dbReference>
<evidence type="ECO:0000259" key="16">
    <source>
        <dbReference type="Pfam" id="PF05199"/>
    </source>
</evidence>
<dbReference type="OrthoDB" id="269227at2759"/>
<evidence type="ECO:0000313" key="17">
    <source>
        <dbReference type="EMBL" id="KAG2214650.1"/>
    </source>
</evidence>
<dbReference type="Pfam" id="PF05199">
    <property type="entry name" value="GMC_oxred_C"/>
    <property type="match status" value="1"/>
</dbReference>
<feature type="domain" description="FAD-dependent oxidoreductase 2 FAD-binding" evidence="15">
    <location>
        <begin position="202"/>
        <end position="235"/>
    </location>
</feature>
<feature type="domain" description="Glucose-methanol-choline oxidoreductase N-terminal" evidence="14">
    <location>
        <begin position="251"/>
        <end position="460"/>
    </location>
</feature>
<dbReference type="PIRSF" id="PIRSF028937">
    <property type="entry name" value="Lg_Ch_AO"/>
    <property type="match status" value="1"/>
</dbReference>
<evidence type="ECO:0000256" key="12">
    <source>
        <dbReference type="PIRNR" id="PIRNR028937"/>
    </source>
</evidence>
<dbReference type="InterPro" id="IPR000172">
    <property type="entry name" value="GMC_OxRdtase_N"/>
</dbReference>
<evidence type="ECO:0000256" key="8">
    <source>
        <dbReference type="ARBA" id="ARBA00022827"/>
    </source>
</evidence>
<dbReference type="EC" id="1.1.3.20" evidence="5 12"/>
<name>A0A8H7RQ70_9FUNG</name>
<comment type="catalytic activity">
    <reaction evidence="1 12">
        <text>a long-chain primary fatty alcohol + O2 = a long-chain fatty aldehyde + H2O2</text>
        <dbReference type="Rhea" id="RHEA:22756"/>
        <dbReference type="ChEBI" id="CHEBI:15379"/>
        <dbReference type="ChEBI" id="CHEBI:16240"/>
        <dbReference type="ChEBI" id="CHEBI:17176"/>
        <dbReference type="ChEBI" id="CHEBI:77396"/>
        <dbReference type="EC" id="1.1.3.20"/>
    </reaction>
</comment>
<dbReference type="InterPro" id="IPR007867">
    <property type="entry name" value="GMC_OxRtase_C"/>
</dbReference>
<evidence type="ECO:0000256" key="5">
    <source>
        <dbReference type="ARBA" id="ARBA00013125"/>
    </source>
</evidence>
<keyword evidence="7" id="KW-0812">Transmembrane</keyword>
<comment type="similarity">
    <text evidence="4 12">Belongs to the GMC oxidoreductase family.</text>
</comment>
<gene>
    <name evidence="17" type="ORF">INT46_005667</name>
</gene>
<keyword evidence="11" id="KW-0472">Membrane</keyword>
<dbReference type="PANTHER" id="PTHR46056">
    <property type="entry name" value="LONG-CHAIN-ALCOHOL OXIDASE"/>
    <property type="match status" value="1"/>
</dbReference>
<evidence type="ECO:0000256" key="9">
    <source>
        <dbReference type="ARBA" id="ARBA00022989"/>
    </source>
</evidence>
<evidence type="ECO:0000256" key="10">
    <source>
        <dbReference type="ARBA" id="ARBA00023002"/>
    </source>
</evidence>
<dbReference type="PANTHER" id="PTHR46056:SF12">
    <property type="entry name" value="LONG-CHAIN-ALCOHOL OXIDASE"/>
    <property type="match status" value="1"/>
</dbReference>
<protein>
    <recommendedName>
        <fullName evidence="5 12">Long-chain-alcohol oxidase</fullName>
        <ecNumber evidence="5 12">1.1.3.20</ecNumber>
    </recommendedName>
</protein>
<keyword evidence="18" id="KW-1185">Reference proteome</keyword>
<dbReference type="SUPFAM" id="SSF51905">
    <property type="entry name" value="FAD/NAD(P)-binding domain"/>
    <property type="match status" value="1"/>
</dbReference>
<evidence type="ECO:0000256" key="7">
    <source>
        <dbReference type="ARBA" id="ARBA00022692"/>
    </source>
</evidence>
<evidence type="ECO:0000256" key="2">
    <source>
        <dbReference type="ARBA" id="ARBA00003842"/>
    </source>
</evidence>
<reference evidence="17" key="1">
    <citation type="submission" date="2020-12" db="EMBL/GenBank/DDBJ databases">
        <title>Metabolic potential, ecology and presence of endohyphal bacteria is reflected in genomic diversity of Mucoromycotina.</title>
        <authorList>
            <person name="Muszewska A."/>
            <person name="Okrasinska A."/>
            <person name="Steczkiewicz K."/>
            <person name="Drgas O."/>
            <person name="Orlowska M."/>
            <person name="Perlinska-Lenart U."/>
            <person name="Aleksandrzak-Piekarczyk T."/>
            <person name="Szatraj K."/>
            <person name="Zielenkiewicz U."/>
            <person name="Pilsyk S."/>
            <person name="Malc E."/>
            <person name="Mieczkowski P."/>
            <person name="Kruszewska J.S."/>
            <person name="Biernat P."/>
            <person name="Pawlowska J."/>
        </authorList>
    </citation>
    <scope>NUCLEOTIDE SEQUENCE</scope>
    <source>
        <strain evidence="17">CBS 226.32</strain>
    </source>
</reference>
<evidence type="ECO:0000256" key="11">
    <source>
        <dbReference type="ARBA" id="ARBA00023136"/>
    </source>
</evidence>
<keyword evidence="8" id="KW-0274">FAD</keyword>
<evidence type="ECO:0000256" key="1">
    <source>
        <dbReference type="ARBA" id="ARBA00000920"/>
    </source>
</evidence>
<dbReference type="InterPro" id="IPR036188">
    <property type="entry name" value="FAD/NAD-bd_sf"/>
</dbReference>